<comment type="caution">
    <text evidence="2">The sequence shown here is derived from an EMBL/GenBank/DDBJ whole genome shotgun (WGS) entry which is preliminary data.</text>
</comment>
<evidence type="ECO:0000256" key="1">
    <source>
        <dbReference type="SAM" id="MobiDB-lite"/>
    </source>
</evidence>
<feature type="compositionally biased region" description="Polar residues" evidence="1">
    <location>
        <begin position="565"/>
        <end position="580"/>
    </location>
</feature>
<keyword evidence="3" id="KW-1185">Reference proteome</keyword>
<reference evidence="3" key="1">
    <citation type="journal article" date="2019" name="Int. J. Syst. Evol. Microbiol.">
        <title>The Global Catalogue of Microorganisms (GCM) 10K type strain sequencing project: providing services to taxonomists for standard genome sequencing and annotation.</title>
        <authorList>
            <consortium name="The Broad Institute Genomics Platform"/>
            <consortium name="The Broad Institute Genome Sequencing Center for Infectious Disease"/>
            <person name="Wu L."/>
            <person name="Ma J."/>
        </authorList>
    </citation>
    <scope>NUCLEOTIDE SEQUENCE [LARGE SCALE GENOMIC DNA]</scope>
    <source>
        <strain evidence="3">CGMCC 1.15959</strain>
    </source>
</reference>
<gene>
    <name evidence="2" type="ORF">GCM10011515_01480</name>
</gene>
<evidence type="ECO:0000313" key="3">
    <source>
        <dbReference type="Proteomes" id="UP000619041"/>
    </source>
</evidence>
<organism evidence="2 3">
    <name type="scientific">Tsuneonella deserti</name>
    <dbReference type="NCBI Taxonomy" id="2035528"/>
    <lineage>
        <taxon>Bacteria</taxon>
        <taxon>Pseudomonadati</taxon>
        <taxon>Pseudomonadota</taxon>
        <taxon>Alphaproteobacteria</taxon>
        <taxon>Sphingomonadales</taxon>
        <taxon>Erythrobacteraceae</taxon>
        <taxon>Tsuneonella</taxon>
    </lineage>
</organism>
<proteinExistence type="predicted"/>
<dbReference type="Proteomes" id="UP000619041">
    <property type="component" value="Unassembled WGS sequence"/>
</dbReference>
<dbReference type="EMBL" id="BMKL01000001">
    <property type="protein sequence ID" value="GGD85515.1"/>
    <property type="molecule type" value="Genomic_DNA"/>
</dbReference>
<dbReference type="RefSeq" id="WP_188643386.1">
    <property type="nucleotide sequence ID" value="NZ_BMKL01000001.1"/>
</dbReference>
<feature type="region of interest" description="Disordered" evidence="1">
    <location>
        <begin position="560"/>
        <end position="591"/>
    </location>
</feature>
<accession>A0ABQ1RZ01</accession>
<protein>
    <recommendedName>
        <fullName evidence="4">Phospholipase D-like domain-containing protein</fullName>
    </recommendedName>
</protein>
<dbReference type="Gene3D" id="3.30.870.10">
    <property type="entry name" value="Endonuclease Chain A"/>
    <property type="match status" value="1"/>
</dbReference>
<dbReference type="CDD" id="cd09117">
    <property type="entry name" value="PLDc_Bfil_DEXD_like"/>
    <property type="match status" value="1"/>
</dbReference>
<name>A0ABQ1RZ01_9SPHN</name>
<evidence type="ECO:0008006" key="4">
    <source>
        <dbReference type="Google" id="ProtNLM"/>
    </source>
</evidence>
<sequence>MKYYDAFGEPGYHSAFLTTFAFSAQAFEDIPFSKLRGAGCRNVTVLADQRMLNLSLEEFGTPRFAGSLYHLAKVEVPGAFHPKIALLIGERTGRLLVGSANLTALGLAGNRELVADLVYTSEEPSFAPLFRQAFNYIASYAPPGDPWFPVARERALQLTPWLESNGTETGAPSREDLSLLLDRPGGSILDQVVTAIGDDEIERLVVMSPYWDQKLEGLKRLREVLGMPATDVLIEKSRGEFPAHSFESGVGIELYDVEEEGRGRFNHAKLLVALGRDWDHVVSGSVNCTVPALLGSRISKGNAEAAIYKRVRPGTALHLLGLEGHFESTLDPSSLAEPTKSAVVADGRAPAEPGVFQLRGSRMSWAPPLGMLERPRCAVACDSTGASPWNDLAIGGVQETSWHLDLALGRPRSARLQLADGSFSAVAMVIDIDVLFSSTLPPRSGRKAKLADQLSSATHEDLELVGILVELETIDLEEIGTSKTKFNKGGAKDDGDGVARPHPTLTYDDFVKARERAEAARHKSTFLPRGRGNRAADLVSSCLNRLIGLVSRDLSEEEDAEFQRIASQDPTNKEPTSLTGQGPGANRAVELPPRDERPARTRTRDYIAKIVEAVAAFEARAKALRGKPITTTELVRLRSLLQIILAYTEPLVESEEEHGILPVADKSGHDWPRLLGRLLMQHFGTFLALKDLRIEETENEQLRVLEYLATAYFASQAALQAVEIHPRADVLGKPIARLAAGIGQQVALVVGGHEHDREYLGLALEKLEDRFSKALGISRVPGLPTWTS</sequence>
<evidence type="ECO:0000313" key="2">
    <source>
        <dbReference type="EMBL" id="GGD85515.1"/>
    </source>
</evidence>